<feature type="disulfide bond" evidence="8">
    <location>
        <begin position="479"/>
        <end position="494"/>
    </location>
</feature>
<evidence type="ECO:0000256" key="1">
    <source>
        <dbReference type="ARBA" id="ARBA00001941"/>
    </source>
</evidence>
<evidence type="ECO:0000256" key="8">
    <source>
        <dbReference type="PROSITE-ProRule" id="PRU00261"/>
    </source>
</evidence>
<dbReference type="PROSITE" id="PS50941">
    <property type="entry name" value="CHIT_BIND_I_2"/>
    <property type="match status" value="4"/>
</dbReference>
<keyword evidence="6" id="KW-0119">Carbohydrate metabolism</keyword>
<dbReference type="SMART" id="SM00270">
    <property type="entry name" value="ChtBD1"/>
    <property type="match status" value="4"/>
</dbReference>
<feature type="domain" description="Chitin-binding type-1" evidence="11">
    <location>
        <begin position="476"/>
        <end position="520"/>
    </location>
</feature>
<evidence type="ECO:0000256" key="6">
    <source>
        <dbReference type="ARBA" id="ARBA00023277"/>
    </source>
</evidence>
<gene>
    <name evidence="13" type="ORF">IFR04_014411</name>
</gene>
<dbReference type="Gene3D" id="3.20.20.370">
    <property type="entry name" value="Glycoside hydrolase/deacetylase"/>
    <property type="match status" value="1"/>
</dbReference>
<evidence type="ECO:0000259" key="12">
    <source>
        <dbReference type="PROSITE" id="PS51677"/>
    </source>
</evidence>
<evidence type="ECO:0008006" key="15">
    <source>
        <dbReference type="Google" id="ProtNLM"/>
    </source>
</evidence>
<dbReference type="InterPro" id="IPR002509">
    <property type="entry name" value="NODB_dom"/>
</dbReference>
<evidence type="ECO:0000256" key="9">
    <source>
        <dbReference type="SAM" id="MobiDB-lite"/>
    </source>
</evidence>
<dbReference type="SUPFAM" id="SSF57016">
    <property type="entry name" value="Plant lectins/antimicrobial peptides"/>
    <property type="match status" value="4"/>
</dbReference>
<comment type="caution">
    <text evidence="8">Lacks conserved residue(s) required for the propagation of feature annotation.</text>
</comment>
<dbReference type="Pfam" id="PF01522">
    <property type="entry name" value="Polysacc_deac_1"/>
    <property type="match status" value="1"/>
</dbReference>
<feature type="compositionally biased region" description="Low complexity" evidence="9">
    <location>
        <begin position="422"/>
        <end position="468"/>
    </location>
</feature>
<comment type="caution">
    <text evidence="13">The sequence shown here is derived from an EMBL/GenBank/DDBJ whole genome shotgun (WGS) entry which is preliminary data.</text>
</comment>
<keyword evidence="3" id="KW-0479">Metal-binding</keyword>
<keyword evidence="5" id="KW-0378">Hydrolase</keyword>
<organism evidence="13 14">
    <name type="scientific">Cadophora malorum</name>
    <dbReference type="NCBI Taxonomy" id="108018"/>
    <lineage>
        <taxon>Eukaryota</taxon>
        <taxon>Fungi</taxon>
        <taxon>Dikarya</taxon>
        <taxon>Ascomycota</taxon>
        <taxon>Pezizomycotina</taxon>
        <taxon>Leotiomycetes</taxon>
        <taxon>Helotiales</taxon>
        <taxon>Ploettnerulaceae</taxon>
        <taxon>Cadophora</taxon>
    </lineage>
</organism>
<evidence type="ECO:0000256" key="10">
    <source>
        <dbReference type="SAM" id="SignalP"/>
    </source>
</evidence>
<protein>
    <recommendedName>
        <fullName evidence="15">Carbohydrate esterase family 4 protein</fullName>
    </recommendedName>
</protein>
<dbReference type="PROSITE" id="PS51677">
    <property type="entry name" value="NODB"/>
    <property type="match status" value="1"/>
</dbReference>
<feature type="region of interest" description="Disordered" evidence="9">
    <location>
        <begin position="422"/>
        <end position="476"/>
    </location>
</feature>
<feature type="domain" description="Chitin-binding type-1" evidence="11">
    <location>
        <begin position="601"/>
        <end position="646"/>
    </location>
</feature>
<evidence type="ECO:0000256" key="2">
    <source>
        <dbReference type="ARBA" id="ARBA00022669"/>
    </source>
</evidence>
<accession>A0A8H7T3C9</accession>
<feature type="chain" id="PRO_5034722120" description="Carbohydrate esterase family 4 protein" evidence="10">
    <location>
        <begin position="18"/>
        <end position="646"/>
    </location>
</feature>
<dbReference type="AlphaFoldDB" id="A0A8H7T3C9"/>
<feature type="domain" description="Chitin-binding type-1" evidence="11">
    <location>
        <begin position="75"/>
        <end position="118"/>
    </location>
</feature>
<dbReference type="Gene3D" id="3.30.60.10">
    <property type="entry name" value="Endochitinase-like"/>
    <property type="match status" value="4"/>
</dbReference>
<feature type="disulfide bond" evidence="8">
    <location>
        <begin position="493"/>
        <end position="507"/>
    </location>
</feature>
<comment type="cofactor">
    <cofactor evidence="1">
        <name>Co(2+)</name>
        <dbReference type="ChEBI" id="CHEBI:48828"/>
    </cofactor>
</comment>
<proteinExistence type="predicted"/>
<feature type="region of interest" description="Disordered" evidence="9">
    <location>
        <begin position="522"/>
        <end position="590"/>
    </location>
</feature>
<dbReference type="EMBL" id="JAFJYH010000377">
    <property type="protein sequence ID" value="KAG4412447.1"/>
    <property type="molecule type" value="Genomic_DNA"/>
</dbReference>
<dbReference type="CDD" id="cd10951">
    <property type="entry name" value="CE4_ClCDA_like"/>
    <property type="match status" value="1"/>
</dbReference>
<dbReference type="GO" id="GO:0046872">
    <property type="term" value="F:metal ion binding"/>
    <property type="evidence" value="ECO:0007669"/>
    <property type="project" value="UniProtKB-KW"/>
</dbReference>
<evidence type="ECO:0000256" key="3">
    <source>
        <dbReference type="ARBA" id="ARBA00022723"/>
    </source>
</evidence>
<feature type="disulfide bond" evidence="8">
    <location>
        <begin position="395"/>
        <end position="409"/>
    </location>
</feature>
<feature type="signal peptide" evidence="10">
    <location>
        <begin position="1"/>
        <end position="17"/>
    </location>
</feature>
<keyword evidence="8" id="KW-1015">Disulfide bond</keyword>
<dbReference type="OrthoDB" id="407355at2759"/>
<evidence type="ECO:0000313" key="13">
    <source>
        <dbReference type="EMBL" id="KAG4412447.1"/>
    </source>
</evidence>
<keyword evidence="4 10" id="KW-0732">Signal</keyword>
<evidence type="ECO:0000256" key="7">
    <source>
        <dbReference type="ARBA" id="ARBA00023285"/>
    </source>
</evidence>
<dbReference type="InterPro" id="IPR011330">
    <property type="entry name" value="Glyco_hydro/deAcase_b/a-brl"/>
</dbReference>
<feature type="disulfide bond" evidence="8">
    <location>
        <begin position="620"/>
        <end position="634"/>
    </location>
</feature>
<name>A0A8H7T3C9_9HELO</name>
<dbReference type="InterPro" id="IPR036861">
    <property type="entry name" value="Endochitinase-like_sf"/>
</dbReference>
<dbReference type="GO" id="GO:0005975">
    <property type="term" value="P:carbohydrate metabolic process"/>
    <property type="evidence" value="ECO:0007669"/>
    <property type="project" value="InterPro"/>
</dbReference>
<feature type="disulfide bond" evidence="8">
    <location>
        <begin position="89"/>
        <end position="103"/>
    </location>
</feature>
<feature type="domain" description="NodB homology" evidence="12">
    <location>
        <begin position="152"/>
        <end position="346"/>
    </location>
</feature>
<keyword evidence="7" id="KW-0170">Cobalt</keyword>
<dbReference type="InterPro" id="IPR001002">
    <property type="entry name" value="Chitin-bd_1"/>
</dbReference>
<dbReference type="GO" id="GO:0008061">
    <property type="term" value="F:chitin binding"/>
    <property type="evidence" value="ECO:0007669"/>
    <property type="project" value="UniProtKB-UniRule"/>
</dbReference>
<evidence type="ECO:0000256" key="4">
    <source>
        <dbReference type="ARBA" id="ARBA00022729"/>
    </source>
</evidence>
<keyword evidence="2 8" id="KW-0147">Chitin-binding</keyword>
<reference evidence="13" key="1">
    <citation type="submission" date="2021-02" db="EMBL/GenBank/DDBJ databases">
        <title>Genome sequence Cadophora malorum strain M34.</title>
        <authorList>
            <person name="Stefanovic E."/>
            <person name="Vu D."/>
            <person name="Scully C."/>
            <person name="Dijksterhuis J."/>
            <person name="Roader J."/>
            <person name="Houbraken J."/>
        </authorList>
    </citation>
    <scope>NUCLEOTIDE SEQUENCE</scope>
    <source>
        <strain evidence="13">M34</strain>
    </source>
</reference>
<dbReference type="CDD" id="cd11618">
    <property type="entry name" value="ChtBD1_1"/>
    <property type="match status" value="3"/>
</dbReference>
<evidence type="ECO:0000259" key="11">
    <source>
        <dbReference type="PROSITE" id="PS50941"/>
    </source>
</evidence>
<dbReference type="GO" id="GO:0016810">
    <property type="term" value="F:hydrolase activity, acting on carbon-nitrogen (but not peptide) bonds"/>
    <property type="evidence" value="ECO:0007669"/>
    <property type="project" value="InterPro"/>
</dbReference>
<dbReference type="PANTHER" id="PTHR46471:SF2">
    <property type="entry name" value="CHITIN DEACETYLASE-RELATED"/>
    <property type="match status" value="1"/>
</dbReference>
<sequence length="646" mass="67010">MKFTSILIGALAPVASAHSDPRGAHAGSPQILGGRKFLSELKARGALPETLVRKAHVEVEKPALDHVIQGRQNNDGQCGSGVGSCTSNCCSSGGWCGTGTEYCAAPDCQFRYGPGCDANQVPAGVSTASVPRPALGSVPYGGAGIYDCAVPGDIAFTFDDGPYSYTSDLLDKMKVYNAKGTFFITGNNLGKGPIDSTAQWSSLIKRMVAEGHQIASHTWSHQDLSTLDTATFDKQMIYNEMAFRNILGYFPTYMRPPYSSCNAACEARLKTLGYHITYFDLDTAGYLNTLPTTIQNSKNIWDNVINSSYNKTDSFLEIEHDIHYQVVYNLTDYILASMYKKGYKSVTVGECLGDPVANWYRSGSGSSGGTTPPVVSTDGSCSASITCLGSTFGNCCSQYGYCGSTDVYCGTGCQLVGGTCGSSSSSSKSSVKTSSTSNTKPPTSTVKPTITSSIKTSSTSSKPTTTSTGSQAVSTDGSCGTAITCLGSVFGNCCSQYGYCGSTADYCGTGCKPGSGTCSSSGSSSALKPSTSTKPVSTSSKVSTSTKPSTTSTKPLSSSLKATTSSKSTSSMKTSTTSSKISSSSTKSASPSASALVKSADGTCGGTKKYTCQGSMYGNCCSQYNWCGTTVDHCGTGCQKGFGTCS</sequence>
<dbReference type="Proteomes" id="UP000664132">
    <property type="component" value="Unassembled WGS sequence"/>
</dbReference>
<evidence type="ECO:0000256" key="5">
    <source>
        <dbReference type="ARBA" id="ARBA00022801"/>
    </source>
</evidence>
<feature type="domain" description="Chitin-binding type-1" evidence="11">
    <location>
        <begin position="378"/>
        <end position="422"/>
    </location>
</feature>
<feature type="disulfide bond" evidence="8">
    <location>
        <begin position="381"/>
        <end position="396"/>
    </location>
</feature>
<dbReference type="SUPFAM" id="SSF88713">
    <property type="entry name" value="Glycoside hydrolase/deacetylase"/>
    <property type="match status" value="1"/>
</dbReference>
<dbReference type="PANTHER" id="PTHR46471">
    <property type="entry name" value="CHITIN DEACETYLASE"/>
    <property type="match status" value="1"/>
</dbReference>
<evidence type="ECO:0000313" key="14">
    <source>
        <dbReference type="Proteomes" id="UP000664132"/>
    </source>
</evidence>
<keyword evidence="14" id="KW-1185">Reference proteome</keyword>